<name>A0A0C2SLF5_AMAMK</name>
<evidence type="ECO:0000313" key="2">
    <source>
        <dbReference type="Proteomes" id="UP000054549"/>
    </source>
</evidence>
<dbReference type="InterPro" id="IPR032675">
    <property type="entry name" value="LRR_dom_sf"/>
</dbReference>
<evidence type="ECO:0000313" key="1">
    <source>
        <dbReference type="EMBL" id="KIL63990.1"/>
    </source>
</evidence>
<dbReference type="HOGENOM" id="CLU_030811_0_0_1"/>
<dbReference type="OrthoDB" id="3016965at2759"/>
<sequence>MSQTSNIISPCSRLMNDDVLREIFIHCIIHGGNSYTDYYCKNISTCFAVATYPSFLDSHKPSIRKYPQLSVSHVCSSWRDIALLTPQLWDNIRIADLTEANLSTAREYLSRAKSLPVSIKITSQTAELTGEDWSSQVTDFLSSYRIRTLDLMVIADMPRFHLVPVALDHLSQRSVAALESLRISRHSDRGEAQIDLNDTRYPKPAVVRIWGAYSSLRVFDGRMSSMTVIETWDLLSCCPSLEEARLLITPVNGSWRPVSIPQIHLQRLRILDLDSLSDSELYPFSTFIDALSLPVLEELRLDEKAVAWSATAFRSFAHRSNHFPRLRQFYMADSTSIVDAGILLALMPWLKSIYLCPRATTNKVIFDDLALDGLANGSLTPQLQSLRVGYISNTGSFLNMVGSRTKNAQVSSNGVPALFTKVMFSTFGYGYDNLLEYMQQRGIPVERLNI</sequence>
<dbReference type="STRING" id="946122.A0A0C2SLF5"/>
<reference evidence="1 2" key="1">
    <citation type="submission" date="2014-04" db="EMBL/GenBank/DDBJ databases">
        <title>Evolutionary Origins and Diversification of the Mycorrhizal Mutualists.</title>
        <authorList>
            <consortium name="DOE Joint Genome Institute"/>
            <consortium name="Mycorrhizal Genomics Consortium"/>
            <person name="Kohler A."/>
            <person name="Kuo A."/>
            <person name="Nagy L.G."/>
            <person name="Floudas D."/>
            <person name="Copeland A."/>
            <person name="Barry K.W."/>
            <person name="Cichocki N."/>
            <person name="Veneault-Fourrey C."/>
            <person name="LaButti K."/>
            <person name="Lindquist E.A."/>
            <person name="Lipzen A."/>
            <person name="Lundell T."/>
            <person name="Morin E."/>
            <person name="Murat C."/>
            <person name="Riley R."/>
            <person name="Ohm R."/>
            <person name="Sun H."/>
            <person name="Tunlid A."/>
            <person name="Henrissat B."/>
            <person name="Grigoriev I.V."/>
            <person name="Hibbett D.S."/>
            <person name="Martin F."/>
        </authorList>
    </citation>
    <scope>NUCLEOTIDE SEQUENCE [LARGE SCALE GENOMIC DNA]</scope>
    <source>
        <strain evidence="1 2">Koide BX008</strain>
    </source>
</reference>
<dbReference type="AlphaFoldDB" id="A0A0C2SLF5"/>
<dbReference type="Gene3D" id="3.80.10.10">
    <property type="entry name" value="Ribonuclease Inhibitor"/>
    <property type="match status" value="1"/>
</dbReference>
<dbReference type="Proteomes" id="UP000054549">
    <property type="component" value="Unassembled WGS sequence"/>
</dbReference>
<protein>
    <submittedName>
        <fullName evidence="1">Uncharacterized protein</fullName>
    </submittedName>
</protein>
<dbReference type="EMBL" id="KN818253">
    <property type="protein sequence ID" value="KIL63990.1"/>
    <property type="molecule type" value="Genomic_DNA"/>
</dbReference>
<dbReference type="InParanoid" id="A0A0C2SLF5"/>
<keyword evidence="2" id="KW-1185">Reference proteome</keyword>
<accession>A0A0C2SLF5</accession>
<proteinExistence type="predicted"/>
<dbReference type="SUPFAM" id="SSF52047">
    <property type="entry name" value="RNI-like"/>
    <property type="match status" value="1"/>
</dbReference>
<gene>
    <name evidence="1" type="ORF">M378DRAFT_11744</name>
</gene>
<organism evidence="1 2">
    <name type="scientific">Amanita muscaria (strain Koide BX008)</name>
    <dbReference type="NCBI Taxonomy" id="946122"/>
    <lineage>
        <taxon>Eukaryota</taxon>
        <taxon>Fungi</taxon>
        <taxon>Dikarya</taxon>
        <taxon>Basidiomycota</taxon>
        <taxon>Agaricomycotina</taxon>
        <taxon>Agaricomycetes</taxon>
        <taxon>Agaricomycetidae</taxon>
        <taxon>Agaricales</taxon>
        <taxon>Pluteineae</taxon>
        <taxon>Amanitaceae</taxon>
        <taxon>Amanita</taxon>
    </lineage>
</organism>